<feature type="binding site" evidence="6">
    <location>
        <position position="325"/>
    </location>
    <ligand>
        <name>NAD(+)</name>
        <dbReference type="ChEBI" id="CHEBI:57540"/>
    </ligand>
</feature>
<evidence type="ECO:0000256" key="9">
    <source>
        <dbReference type="SAM" id="MobiDB-lite"/>
    </source>
</evidence>
<feature type="domain" description="Glutamate/phenylalanine/leucine/valine/L-tryptophan dehydrogenase C-terminal" evidence="10">
    <location>
        <begin position="287"/>
        <end position="528"/>
    </location>
</feature>
<dbReference type="Proteomes" id="UP000256970">
    <property type="component" value="Unassembled WGS sequence"/>
</dbReference>
<dbReference type="AlphaFoldDB" id="A0A383VY90"/>
<keyword evidence="6" id="KW-0520">NAD</keyword>
<evidence type="ECO:0000256" key="4">
    <source>
        <dbReference type="PIRNR" id="PIRNR000185"/>
    </source>
</evidence>
<keyword evidence="3 4" id="KW-0560">Oxidoreductase</keyword>
<evidence type="ECO:0000256" key="7">
    <source>
        <dbReference type="PIRSR" id="PIRSR000185-3"/>
    </source>
</evidence>
<comment type="subunit">
    <text evidence="2">Homohexamer.</text>
</comment>
<dbReference type="GO" id="GO:0006537">
    <property type="term" value="P:glutamate biosynthetic process"/>
    <property type="evidence" value="ECO:0007669"/>
    <property type="project" value="TreeGrafter"/>
</dbReference>
<dbReference type="GO" id="GO:0000166">
    <property type="term" value="F:nucleotide binding"/>
    <property type="evidence" value="ECO:0007669"/>
    <property type="project" value="UniProtKB-KW"/>
</dbReference>
<dbReference type="Pfam" id="PF02812">
    <property type="entry name" value="ELFV_dehydrog_N"/>
    <property type="match status" value="1"/>
</dbReference>
<dbReference type="Gene3D" id="1.10.285.10">
    <property type="entry name" value="Glutamate Dehydrogenase, chain A, domain 3"/>
    <property type="match status" value="1"/>
</dbReference>
<feature type="binding site" evidence="6">
    <location>
        <position position="464"/>
    </location>
    <ligand>
        <name>substrate</name>
    </ligand>
</feature>
<evidence type="ECO:0000256" key="1">
    <source>
        <dbReference type="ARBA" id="ARBA00006382"/>
    </source>
</evidence>
<feature type="active site" description="Proton donor" evidence="5">
    <location>
        <position position="197"/>
    </location>
</feature>
<evidence type="ECO:0000256" key="8">
    <source>
        <dbReference type="RuleBase" id="RU004417"/>
    </source>
</evidence>
<evidence type="ECO:0000256" key="6">
    <source>
        <dbReference type="PIRSR" id="PIRSR000185-2"/>
    </source>
</evidence>
<feature type="site" description="Important for catalysis" evidence="7">
    <location>
        <position position="251"/>
    </location>
</feature>
<dbReference type="GO" id="GO:0005829">
    <property type="term" value="C:cytosol"/>
    <property type="evidence" value="ECO:0007669"/>
    <property type="project" value="TreeGrafter"/>
</dbReference>
<dbReference type="PRINTS" id="PR00082">
    <property type="entry name" value="GLFDHDRGNASE"/>
</dbReference>
<evidence type="ECO:0000259" key="10">
    <source>
        <dbReference type="SMART" id="SM00839"/>
    </source>
</evidence>
<dbReference type="PROSITE" id="PS00074">
    <property type="entry name" value="GLFV_DEHYDROGENASE"/>
    <property type="match status" value="1"/>
</dbReference>
<evidence type="ECO:0000256" key="3">
    <source>
        <dbReference type="ARBA" id="ARBA00023002"/>
    </source>
</evidence>
<dbReference type="PANTHER" id="PTHR43571:SF1">
    <property type="entry name" value="NADP-SPECIFIC GLUTAMATE DEHYDROGENASE 1-RELATED"/>
    <property type="match status" value="1"/>
</dbReference>
<organism evidence="11 12">
    <name type="scientific">Tetradesmus obliquus</name>
    <name type="common">Green alga</name>
    <name type="synonym">Acutodesmus obliquus</name>
    <dbReference type="NCBI Taxonomy" id="3088"/>
    <lineage>
        <taxon>Eukaryota</taxon>
        <taxon>Viridiplantae</taxon>
        <taxon>Chlorophyta</taxon>
        <taxon>core chlorophytes</taxon>
        <taxon>Chlorophyceae</taxon>
        <taxon>CS clade</taxon>
        <taxon>Sphaeropleales</taxon>
        <taxon>Scenedesmaceae</taxon>
        <taxon>Tetradesmus</taxon>
    </lineage>
</organism>
<dbReference type="SMART" id="SM00839">
    <property type="entry name" value="ELFV_dehydrog"/>
    <property type="match status" value="1"/>
</dbReference>
<dbReference type="InterPro" id="IPR050724">
    <property type="entry name" value="Glu_Leu_Phe_Val_DH"/>
</dbReference>
<dbReference type="Gene3D" id="3.40.50.10860">
    <property type="entry name" value="Leucine Dehydrogenase, chain A, domain 1"/>
    <property type="match status" value="2"/>
</dbReference>
<gene>
    <name evidence="11" type="ORF">BQ4739_LOCUS10099</name>
</gene>
<dbReference type="PANTHER" id="PTHR43571">
    <property type="entry name" value="NADP-SPECIFIC GLUTAMATE DEHYDROGENASE 1-RELATED"/>
    <property type="match status" value="1"/>
</dbReference>
<feature type="binding site" evidence="6">
    <location>
        <position position="294"/>
    </location>
    <ligand>
        <name>NAD(+)</name>
        <dbReference type="ChEBI" id="CHEBI:57540"/>
    </ligand>
</feature>
<feature type="binding site" evidence="6">
    <location>
        <position position="185"/>
    </location>
    <ligand>
        <name>substrate</name>
    </ligand>
</feature>
<accession>A0A383VY90</accession>
<dbReference type="SUPFAM" id="SSF53223">
    <property type="entry name" value="Aminoacid dehydrogenase-like, N-terminal domain"/>
    <property type="match status" value="1"/>
</dbReference>
<feature type="binding site" evidence="6">
    <location>
        <position position="161"/>
    </location>
    <ligand>
        <name>substrate</name>
    </ligand>
</feature>
<feature type="binding site" evidence="6">
    <location>
        <position position="250"/>
    </location>
    <ligand>
        <name>substrate</name>
    </ligand>
</feature>
<dbReference type="InterPro" id="IPR006096">
    <property type="entry name" value="Glu/Leu/Phe/Val/Trp_DH_C"/>
</dbReference>
<dbReference type="InterPro" id="IPR046346">
    <property type="entry name" value="Aminoacid_DH-like_N_sf"/>
</dbReference>
<dbReference type="CDD" id="cd05313">
    <property type="entry name" value="NAD_bind_2_Glu_DH"/>
    <property type="match status" value="1"/>
</dbReference>
<dbReference type="EMBL" id="FNXT01000957">
    <property type="protein sequence ID" value="SZX69829.1"/>
    <property type="molecule type" value="Genomic_DNA"/>
</dbReference>
<dbReference type="InterPro" id="IPR014362">
    <property type="entry name" value="Glu_DH"/>
</dbReference>
<evidence type="ECO:0000256" key="5">
    <source>
        <dbReference type="PIRSR" id="PIRSR000185-1"/>
    </source>
</evidence>
<evidence type="ECO:0000313" key="11">
    <source>
        <dbReference type="EMBL" id="SZX69829.1"/>
    </source>
</evidence>
<keyword evidence="12" id="KW-1185">Reference proteome</keyword>
<dbReference type="STRING" id="3088.A0A383VY90"/>
<reference evidence="11 12" key="1">
    <citation type="submission" date="2016-10" db="EMBL/GenBank/DDBJ databases">
        <authorList>
            <person name="Cai Z."/>
        </authorList>
    </citation>
    <scope>NUCLEOTIDE SEQUENCE [LARGE SCALE GENOMIC DNA]</scope>
</reference>
<dbReference type="FunFam" id="3.40.50.720:FF:000030">
    <property type="entry name" value="Glutamate dehydrogenase"/>
    <property type="match status" value="1"/>
</dbReference>
<protein>
    <recommendedName>
        <fullName evidence="4">Glutamate dehydrogenase</fullName>
    </recommendedName>
</protein>
<dbReference type="InterPro" id="IPR006095">
    <property type="entry name" value="Glu/Leu/Phe/Val/Trp_DH"/>
</dbReference>
<dbReference type="InterPro" id="IPR006097">
    <property type="entry name" value="Glu/Leu/Phe/Val/Trp_DH_dimer"/>
</dbReference>
<dbReference type="FunFam" id="1.10.285.10:FF:000001">
    <property type="entry name" value="Glutamate dehydrogenase"/>
    <property type="match status" value="1"/>
</dbReference>
<dbReference type="InterPro" id="IPR036291">
    <property type="entry name" value="NAD(P)-bd_dom_sf"/>
</dbReference>
<dbReference type="SUPFAM" id="SSF51735">
    <property type="entry name" value="NAD(P)-binding Rossmann-fold domains"/>
    <property type="match status" value="1"/>
</dbReference>
<dbReference type="Gene3D" id="3.40.50.720">
    <property type="entry name" value="NAD(P)-binding Rossmann-like Domain"/>
    <property type="match status" value="1"/>
</dbReference>
<proteinExistence type="inferred from homology"/>
<evidence type="ECO:0000313" key="12">
    <source>
        <dbReference type="Proteomes" id="UP000256970"/>
    </source>
</evidence>
<feature type="region of interest" description="Disordered" evidence="9">
    <location>
        <begin position="195"/>
        <end position="222"/>
    </location>
</feature>
<dbReference type="PIRSF" id="PIRSF000185">
    <property type="entry name" value="Glu_DH"/>
    <property type="match status" value="1"/>
</dbReference>
<keyword evidence="6" id="KW-0547">Nucleotide-binding</keyword>
<dbReference type="InterPro" id="IPR033524">
    <property type="entry name" value="Glu/Leu/Phe/Val_DH_AS"/>
</dbReference>
<sequence>MALLLPTNRLVANAPIVRPRLAAPRPAQRLVVRAQAAKPSQSRGVSPNAAAAAAEAATAPVTTNGNGLPVKAAASAKVQEILAKVSRRDPEQREFLQAVEEVLMCLEPVLAKKPEYASVIERMCEPERLIVFRVPWIDDAGNVQINRGFRVQFNSAIGPFKGGLRFHPSVNVSIIKFLGFEQCFKNALTTLPMGGGKGGSDFDPDGKSDNEGGSDFDPDGKSDNEVMRFCQSFMLELARHIGPQTDVPAGDIGVGAREIGYLYGMYKRVQNEFTGTLTGKAIEWGGSNIRPEATGYGAVYFGLEILKEQNDTIKGKRCMVSGSGNVAQYAAKKLIELGAVVLTMSDSTGYVYEPNGFTEAQIDQIMEIKNKTRTTLAAYKSETGQYVAGERCWNAPCNADIALPCATQNEVEYEDAVKLVSKGVKLVLEGANMPTTNDGINFLHSKGCVLAPAKACNAGGVAVSGLEMAQNATMTTWSPEDVDDRLKSIMVDIHAAASAAAKEYGVPLQAGANIAGFEKIARAMIAQGCV</sequence>
<dbReference type="Pfam" id="PF00208">
    <property type="entry name" value="ELFV_dehydrog"/>
    <property type="match status" value="1"/>
</dbReference>
<feature type="binding site" evidence="6">
    <location>
        <position position="182"/>
    </location>
    <ligand>
        <name>substrate</name>
    </ligand>
</feature>
<evidence type="ECO:0000256" key="2">
    <source>
        <dbReference type="ARBA" id="ARBA00011643"/>
    </source>
</evidence>
<name>A0A383VY90_TETOB</name>
<dbReference type="GO" id="GO:0004354">
    <property type="term" value="F:glutamate dehydrogenase (NADP+) activity"/>
    <property type="evidence" value="ECO:0007669"/>
    <property type="project" value="TreeGrafter"/>
</dbReference>
<dbReference type="InterPro" id="IPR033922">
    <property type="entry name" value="NAD_bind_Glu_DH"/>
</dbReference>
<comment type="similarity">
    <text evidence="1 4 8">Belongs to the Glu/Leu/Phe/Val dehydrogenases family.</text>
</comment>